<dbReference type="InterPro" id="IPR036661">
    <property type="entry name" value="Luciferase-like_sf"/>
</dbReference>
<comment type="caution">
    <text evidence="2">The sequence shown here is derived from an EMBL/GenBank/DDBJ whole genome shotgun (WGS) entry which is preliminary data.</text>
</comment>
<keyword evidence="2" id="KW-0503">Monooxygenase</keyword>
<evidence type="ECO:0000313" key="3">
    <source>
        <dbReference type="Proteomes" id="UP000287519"/>
    </source>
</evidence>
<evidence type="ECO:0000313" key="2">
    <source>
        <dbReference type="EMBL" id="GCE41174.1"/>
    </source>
</evidence>
<dbReference type="GO" id="GO:0004497">
    <property type="term" value="F:monooxygenase activity"/>
    <property type="evidence" value="ECO:0007669"/>
    <property type="project" value="UniProtKB-KW"/>
</dbReference>
<dbReference type="Gene3D" id="3.20.20.30">
    <property type="entry name" value="Luciferase-like domain"/>
    <property type="match status" value="1"/>
</dbReference>
<proteinExistence type="predicted"/>
<evidence type="ECO:0000259" key="1">
    <source>
        <dbReference type="Pfam" id="PF00296"/>
    </source>
</evidence>
<dbReference type="AlphaFoldDB" id="A0A402CC30"/>
<dbReference type="InterPro" id="IPR011251">
    <property type="entry name" value="Luciferase-like_dom"/>
</dbReference>
<dbReference type="GO" id="GO:0016705">
    <property type="term" value="F:oxidoreductase activity, acting on paired donors, with incorporation or reduction of molecular oxygen"/>
    <property type="evidence" value="ECO:0007669"/>
    <property type="project" value="InterPro"/>
</dbReference>
<organism evidence="2 3">
    <name type="scientific">Rhodococcus wratislaviensis</name>
    <name type="common">Tsukamurella wratislaviensis</name>
    <dbReference type="NCBI Taxonomy" id="44752"/>
    <lineage>
        <taxon>Bacteria</taxon>
        <taxon>Bacillati</taxon>
        <taxon>Actinomycetota</taxon>
        <taxon>Actinomycetes</taxon>
        <taxon>Mycobacteriales</taxon>
        <taxon>Nocardiaceae</taxon>
        <taxon>Rhodococcus</taxon>
    </lineage>
</organism>
<dbReference type="Pfam" id="PF00296">
    <property type="entry name" value="Bac_luciferase"/>
    <property type="match status" value="1"/>
</dbReference>
<dbReference type="SUPFAM" id="SSF51679">
    <property type="entry name" value="Bacterial luciferase-like"/>
    <property type="match status" value="1"/>
</dbReference>
<name>A0A402CC30_RHOWR</name>
<feature type="domain" description="Luciferase-like" evidence="1">
    <location>
        <begin position="1"/>
        <end position="199"/>
    </location>
</feature>
<sequence length="245" mass="27439">MLEAIEVMEKVWKREPFHYEGDFYNAGYPSVEATDPDPTRDLNLQSDFTPWGGRQNLEIAVTGMSANSSSMRFAGQRGYLPISFYGGADSVRSHWDTYSAAAVEAGHAADRSRFRVSRDIFVADTDKEAKRRAIAGGLGYFWDRYLVPVYKRYGLLQGFIDDSGTDITPEDVTLDWLAEHVWVCGSADTVTRKLEEMSERIGGFGTIVMNSHDCIDDPEPWFESTQRLAQEVAPRISMPSPVATS</sequence>
<keyword evidence="3" id="KW-1185">Reference proteome</keyword>
<protein>
    <submittedName>
        <fullName evidence="2">Monooxygenase</fullName>
    </submittedName>
</protein>
<accession>A0A402CC30</accession>
<dbReference type="Proteomes" id="UP000287519">
    <property type="component" value="Unassembled WGS sequence"/>
</dbReference>
<keyword evidence="2" id="KW-0560">Oxidoreductase</keyword>
<reference evidence="2 3" key="1">
    <citation type="submission" date="2018-11" db="EMBL/GenBank/DDBJ databases">
        <title>Microbial catabolism of amino acid.</title>
        <authorList>
            <person name="Hibi M."/>
            <person name="Ogawa J."/>
        </authorList>
    </citation>
    <scope>NUCLEOTIDE SEQUENCE [LARGE SCALE GENOMIC DNA]</scope>
    <source>
        <strain evidence="2 3">C31-06</strain>
    </source>
</reference>
<gene>
    <name evidence="2" type="ORF">Rhow_004833</name>
</gene>
<dbReference type="EMBL" id="BHYM01000041">
    <property type="protein sequence ID" value="GCE41174.1"/>
    <property type="molecule type" value="Genomic_DNA"/>
</dbReference>